<dbReference type="EMBL" id="CP143809">
    <property type="protein sequence ID" value="WVO21574.1"/>
    <property type="molecule type" value="Genomic_DNA"/>
</dbReference>
<dbReference type="Proteomes" id="UP001432216">
    <property type="component" value="Chromosome 4"/>
</dbReference>
<evidence type="ECO:0000256" key="1">
    <source>
        <dbReference type="SAM" id="MobiDB-lite"/>
    </source>
</evidence>
<accession>A0ABZ2ATJ8</accession>
<dbReference type="RefSeq" id="XP_064720813.1">
    <property type="nucleotide sequence ID" value="XM_064864741.1"/>
</dbReference>
<evidence type="ECO:0000313" key="3">
    <source>
        <dbReference type="Proteomes" id="UP001432216"/>
    </source>
</evidence>
<name>A0ABZ2ATJ8_9TREE</name>
<proteinExistence type="predicted"/>
<dbReference type="Gene3D" id="2.40.50.140">
    <property type="entry name" value="Nucleic acid-binding proteins"/>
    <property type="match status" value="1"/>
</dbReference>
<dbReference type="GeneID" id="89989656"/>
<feature type="region of interest" description="Disordered" evidence="1">
    <location>
        <begin position="1"/>
        <end position="20"/>
    </location>
</feature>
<gene>
    <name evidence="2" type="ORF">IAS62_002883</name>
</gene>
<keyword evidence="3" id="KW-1185">Reference proteome</keyword>
<reference evidence="2 3" key="1">
    <citation type="submission" date="2024-01" db="EMBL/GenBank/DDBJ databases">
        <title>Comparative genomics of Cryptococcus and Kwoniella reveals pathogenesis evolution and contrasting modes of karyotype evolution via chromosome fusion or intercentromeric recombination.</title>
        <authorList>
            <person name="Coelho M.A."/>
            <person name="David-Palma M."/>
            <person name="Shea T."/>
            <person name="Bowers K."/>
            <person name="McGinley-Smith S."/>
            <person name="Mohammad A.W."/>
            <person name="Gnirke A."/>
            <person name="Yurkov A.M."/>
            <person name="Nowrousian M."/>
            <person name="Sun S."/>
            <person name="Cuomo C.A."/>
            <person name="Heitman J."/>
        </authorList>
    </citation>
    <scope>NUCLEOTIDE SEQUENCE [LARGE SCALE GENOMIC DNA]</scope>
    <source>
        <strain evidence="2 3">7685027</strain>
    </source>
</reference>
<protein>
    <submittedName>
        <fullName evidence="2">Uncharacterized protein</fullName>
    </submittedName>
</protein>
<organism evidence="2 3">
    <name type="scientific">Cryptococcus decagattii</name>
    <dbReference type="NCBI Taxonomy" id="1859122"/>
    <lineage>
        <taxon>Eukaryota</taxon>
        <taxon>Fungi</taxon>
        <taxon>Dikarya</taxon>
        <taxon>Basidiomycota</taxon>
        <taxon>Agaricomycotina</taxon>
        <taxon>Tremellomycetes</taxon>
        <taxon>Tremellales</taxon>
        <taxon>Cryptococcaceae</taxon>
        <taxon>Cryptococcus</taxon>
        <taxon>Cryptococcus gattii species complex</taxon>
    </lineage>
</organism>
<dbReference type="SUPFAM" id="SSF50249">
    <property type="entry name" value="Nucleic acid-binding proteins"/>
    <property type="match status" value="1"/>
</dbReference>
<sequence>MVIAISGSHHGMKRKRQDARTNGRLMERKEKEIEKLRELGMLLIQYATETSPSGWQEESSDTMENEFEELLHAKDLLSRLRLSREMEECRIEVEAELETMCPPRDVRDFRMIRFKDGQEGRREAFRRGMLSVWDARALGSTTLKDGKRYLVSNLIPGKSGDWRVGRGRPGMAEVYLHTRRDSRWIALQG</sequence>
<evidence type="ECO:0000313" key="2">
    <source>
        <dbReference type="EMBL" id="WVO21574.1"/>
    </source>
</evidence>
<dbReference type="InterPro" id="IPR012340">
    <property type="entry name" value="NA-bd_OB-fold"/>
</dbReference>